<accession>A0ABN8Z914</accession>
<dbReference type="InterPro" id="IPR032343">
    <property type="entry name" value="MBD2/MBD3_p55-bd"/>
</dbReference>
<sequence length="102" mass="11765">MDLLLAALLKLRVTPCSPGFSPYEITYGRPPSVVRQVSANLPQGRFKRNMPKKLEKKRQELFAKAKQRHHDKSVLPLRLTRCTFQKPVTRIPSHPGDVVRHR</sequence>
<keyword evidence="3" id="KW-1185">Reference proteome</keyword>
<gene>
    <name evidence="2" type="ORF">MRATA1EN1_LOCUS18423</name>
</gene>
<evidence type="ECO:0000313" key="2">
    <source>
        <dbReference type="EMBL" id="CAI9169461.1"/>
    </source>
</evidence>
<reference evidence="2" key="1">
    <citation type="submission" date="2023-04" db="EMBL/GenBank/DDBJ databases">
        <authorList>
            <consortium name="ELIXIR-Norway"/>
        </authorList>
    </citation>
    <scope>NUCLEOTIDE SEQUENCE [LARGE SCALE GENOMIC DNA]</scope>
</reference>
<proteinExistence type="predicted"/>
<evidence type="ECO:0000313" key="3">
    <source>
        <dbReference type="Proteomes" id="UP001176941"/>
    </source>
</evidence>
<organism evidence="2 3">
    <name type="scientific">Rangifer tarandus platyrhynchus</name>
    <name type="common">Svalbard reindeer</name>
    <dbReference type="NCBI Taxonomy" id="3082113"/>
    <lineage>
        <taxon>Eukaryota</taxon>
        <taxon>Metazoa</taxon>
        <taxon>Chordata</taxon>
        <taxon>Craniata</taxon>
        <taxon>Vertebrata</taxon>
        <taxon>Euteleostomi</taxon>
        <taxon>Mammalia</taxon>
        <taxon>Eutheria</taxon>
        <taxon>Laurasiatheria</taxon>
        <taxon>Artiodactyla</taxon>
        <taxon>Ruminantia</taxon>
        <taxon>Pecora</taxon>
        <taxon>Cervidae</taxon>
        <taxon>Odocoileinae</taxon>
        <taxon>Rangifer</taxon>
    </lineage>
</organism>
<evidence type="ECO:0000259" key="1">
    <source>
        <dbReference type="Pfam" id="PF16564"/>
    </source>
</evidence>
<dbReference type="Proteomes" id="UP001176941">
    <property type="component" value="Chromosome 3"/>
</dbReference>
<feature type="domain" description="Methyl-CpG-binding" evidence="1">
    <location>
        <begin position="55"/>
        <end position="102"/>
    </location>
</feature>
<name>A0ABN8Z914_RANTA</name>
<protein>
    <recommendedName>
        <fullName evidence="1">Methyl-CpG-binding domain-containing protein</fullName>
    </recommendedName>
</protein>
<dbReference type="EMBL" id="OX459939">
    <property type="protein sequence ID" value="CAI9169461.1"/>
    <property type="molecule type" value="Genomic_DNA"/>
</dbReference>
<dbReference type="Pfam" id="PF16564">
    <property type="entry name" value="MBDa"/>
    <property type="match status" value="1"/>
</dbReference>